<sequence length="90" mass="9802">MRTGLQNFGQTIKEAEFAIIILTSLPESWDNWVNGIDLTTIKESEEIIARIIQQSGRSHARPDSLTETALPAFGRPKTAAGTGEGCFHCG</sequence>
<comment type="caution">
    <text evidence="1">The sequence shown here is derived from an EMBL/GenBank/DDBJ whole genome shotgun (WGS) entry which is preliminary data.</text>
</comment>
<name>A0AAD2H6I2_9AGAR</name>
<dbReference type="Proteomes" id="UP001295794">
    <property type="component" value="Unassembled WGS sequence"/>
</dbReference>
<reference evidence="1" key="1">
    <citation type="submission" date="2023-11" db="EMBL/GenBank/DDBJ databases">
        <authorList>
            <person name="De Vega J J."/>
            <person name="De Vega J J."/>
        </authorList>
    </citation>
    <scope>NUCLEOTIDE SEQUENCE</scope>
</reference>
<organism evidence="1 2">
    <name type="scientific">Mycena citricolor</name>
    <dbReference type="NCBI Taxonomy" id="2018698"/>
    <lineage>
        <taxon>Eukaryota</taxon>
        <taxon>Fungi</taxon>
        <taxon>Dikarya</taxon>
        <taxon>Basidiomycota</taxon>
        <taxon>Agaricomycotina</taxon>
        <taxon>Agaricomycetes</taxon>
        <taxon>Agaricomycetidae</taxon>
        <taxon>Agaricales</taxon>
        <taxon>Marasmiineae</taxon>
        <taxon>Mycenaceae</taxon>
        <taxon>Mycena</taxon>
    </lineage>
</organism>
<evidence type="ECO:0000313" key="1">
    <source>
        <dbReference type="EMBL" id="CAK5269962.1"/>
    </source>
</evidence>
<protein>
    <submittedName>
        <fullName evidence="1">Uncharacterized protein</fullName>
    </submittedName>
</protein>
<dbReference type="EMBL" id="CAVNYO010000158">
    <property type="protein sequence ID" value="CAK5269962.1"/>
    <property type="molecule type" value="Genomic_DNA"/>
</dbReference>
<accession>A0AAD2H6I2</accession>
<proteinExistence type="predicted"/>
<keyword evidence="2" id="KW-1185">Reference proteome</keyword>
<evidence type="ECO:0000313" key="2">
    <source>
        <dbReference type="Proteomes" id="UP001295794"/>
    </source>
</evidence>
<dbReference type="AlphaFoldDB" id="A0AAD2H6I2"/>
<dbReference type="Pfam" id="PF14223">
    <property type="entry name" value="Retrotran_gag_2"/>
    <property type="match status" value="1"/>
</dbReference>
<gene>
    <name evidence="1" type="ORF">MYCIT1_LOCUS14080</name>
</gene>